<dbReference type="SFLD" id="SFLDS00003">
    <property type="entry name" value="Haloacid_Dehalogenase"/>
    <property type="match status" value="1"/>
</dbReference>
<dbReference type="InterPro" id="IPR023214">
    <property type="entry name" value="HAD_sf"/>
</dbReference>
<dbReference type="Gene3D" id="3.40.50.1000">
    <property type="entry name" value="HAD superfamily/HAD-like"/>
    <property type="match status" value="1"/>
</dbReference>
<dbReference type="InterPro" id="IPR035679">
    <property type="entry name" value="MDP-1_euk"/>
</dbReference>
<dbReference type="Proteomes" id="UP001565368">
    <property type="component" value="Unassembled WGS sequence"/>
</dbReference>
<reference evidence="2 3" key="1">
    <citation type="submission" date="2023-08" db="EMBL/GenBank/DDBJ databases">
        <title>Annotated Genome Sequence of Vanrija albida AlHP1.</title>
        <authorList>
            <person name="Herzog R."/>
        </authorList>
    </citation>
    <scope>NUCLEOTIDE SEQUENCE [LARGE SCALE GENOMIC DNA]</scope>
    <source>
        <strain evidence="2 3">AlHP1</strain>
    </source>
</reference>
<sequence length="204" mass="23312">MVRRPPQPSPEPAEWRTLSPDDPEAFPKAVVFDLDYTLWDLWIDTHISPPLRRRGEEVNALVDRRGSTLEFYPEVPGILAALKARGTTIGVASRTSAIDLAQEALSLLLVPGVDGAIVKARSFFDVIEIYPSSKIKHFHEIHKRTRIPYEQMLFFDDESRNHDTESLGVTMHLIRDGMNRAEWDKGLARWRKRRGIKVRGNDSN</sequence>
<gene>
    <name evidence="2" type="ORF">Q8F55_001086</name>
</gene>
<dbReference type="InterPro" id="IPR010033">
    <property type="entry name" value="HAD_SF_ppase_IIIC"/>
</dbReference>
<dbReference type="SFLD" id="SFLDG01131">
    <property type="entry name" value="C1.5.2:_MDP_Like"/>
    <property type="match status" value="1"/>
</dbReference>
<keyword evidence="3" id="KW-1185">Reference proteome</keyword>
<dbReference type="PANTHER" id="PTHR17901">
    <property type="entry name" value="MAGNESIUM-DEPENDENT PHOSPHATASE 1 MDP1"/>
    <property type="match status" value="1"/>
</dbReference>
<protein>
    <recommendedName>
        <fullName evidence="4">Magnesium-dependent phosphatase-1</fullName>
    </recommendedName>
</protein>
<organism evidence="2 3">
    <name type="scientific">Vanrija albida</name>
    <dbReference type="NCBI Taxonomy" id="181172"/>
    <lineage>
        <taxon>Eukaryota</taxon>
        <taxon>Fungi</taxon>
        <taxon>Dikarya</taxon>
        <taxon>Basidiomycota</taxon>
        <taxon>Agaricomycotina</taxon>
        <taxon>Tremellomycetes</taxon>
        <taxon>Trichosporonales</taxon>
        <taxon>Trichosporonaceae</taxon>
        <taxon>Vanrija</taxon>
    </lineage>
</organism>
<dbReference type="Pfam" id="PF12689">
    <property type="entry name" value="Acid_PPase"/>
    <property type="match status" value="1"/>
</dbReference>
<dbReference type="InterPro" id="IPR010036">
    <property type="entry name" value="MDP_1_eu_arc"/>
</dbReference>
<dbReference type="RefSeq" id="XP_069213271.1">
    <property type="nucleotide sequence ID" value="XM_069349727.1"/>
</dbReference>
<dbReference type="CDD" id="cd07501">
    <property type="entry name" value="HAD_MDP-1_like"/>
    <property type="match status" value="1"/>
</dbReference>
<evidence type="ECO:0000313" key="3">
    <source>
        <dbReference type="Proteomes" id="UP001565368"/>
    </source>
</evidence>
<proteinExistence type="predicted"/>
<dbReference type="NCBIfam" id="TIGR01681">
    <property type="entry name" value="HAD-SF-IIIC"/>
    <property type="match status" value="1"/>
</dbReference>
<name>A0ABR3QFK1_9TREE</name>
<dbReference type="SFLD" id="SFLDG01129">
    <property type="entry name" value="C1.5:_HAD__Beta-PGM__Phosphata"/>
    <property type="match status" value="1"/>
</dbReference>
<evidence type="ECO:0000313" key="2">
    <source>
        <dbReference type="EMBL" id="KAL1413327.1"/>
    </source>
</evidence>
<evidence type="ECO:0008006" key="4">
    <source>
        <dbReference type="Google" id="ProtNLM"/>
    </source>
</evidence>
<dbReference type="NCBIfam" id="TIGR01685">
    <property type="entry name" value="MDP-1"/>
    <property type="match status" value="1"/>
</dbReference>
<feature type="compositionally biased region" description="Pro residues" evidence="1">
    <location>
        <begin position="1"/>
        <end position="11"/>
    </location>
</feature>
<dbReference type="EMBL" id="JBBXJM010000001">
    <property type="protein sequence ID" value="KAL1413327.1"/>
    <property type="molecule type" value="Genomic_DNA"/>
</dbReference>
<dbReference type="PANTHER" id="PTHR17901:SF14">
    <property type="entry name" value="MAGNESIUM-DEPENDENT PHOSPHATASE 1"/>
    <property type="match status" value="1"/>
</dbReference>
<comment type="caution">
    <text evidence="2">The sequence shown here is derived from an EMBL/GenBank/DDBJ whole genome shotgun (WGS) entry which is preliminary data.</text>
</comment>
<evidence type="ECO:0000256" key="1">
    <source>
        <dbReference type="SAM" id="MobiDB-lite"/>
    </source>
</evidence>
<dbReference type="SUPFAM" id="SSF56784">
    <property type="entry name" value="HAD-like"/>
    <property type="match status" value="1"/>
</dbReference>
<dbReference type="GeneID" id="95982129"/>
<feature type="region of interest" description="Disordered" evidence="1">
    <location>
        <begin position="1"/>
        <end position="21"/>
    </location>
</feature>
<accession>A0ABR3QFK1</accession>
<dbReference type="InterPro" id="IPR036412">
    <property type="entry name" value="HAD-like_sf"/>
</dbReference>